<accession>A0ABT3JF54</accession>
<feature type="chain" id="PRO_5045446938" description="Pili assembly chaperone N-terminal domain-containing protein" evidence="1">
    <location>
        <begin position="21"/>
        <end position="224"/>
    </location>
</feature>
<evidence type="ECO:0000313" key="2">
    <source>
        <dbReference type="EMBL" id="MCW3797708.1"/>
    </source>
</evidence>
<dbReference type="InterPro" id="IPR050643">
    <property type="entry name" value="Periplasmic_pilus_chap"/>
</dbReference>
<keyword evidence="1" id="KW-0732">Signal</keyword>
<evidence type="ECO:0000256" key="1">
    <source>
        <dbReference type="SAM" id="SignalP"/>
    </source>
</evidence>
<protein>
    <recommendedName>
        <fullName evidence="4">Pili assembly chaperone N-terminal domain-containing protein</fullName>
    </recommendedName>
</protein>
<dbReference type="InterPro" id="IPR013783">
    <property type="entry name" value="Ig-like_fold"/>
</dbReference>
<dbReference type="SUPFAM" id="SSF49354">
    <property type="entry name" value="PapD-like"/>
    <property type="match status" value="1"/>
</dbReference>
<comment type="caution">
    <text evidence="2">The sequence shown here is derived from an EMBL/GenBank/DDBJ whole genome shotgun (WGS) entry which is preliminary data.</text>
</comment>
<keyword evidence="3" id="KW-1185">Reference proteome</keyword>
<reference evidence="2 3" key="1">
    <citation type="submission" date="2022-10" db="EMBL/GenBank/DDBJ databases">
        <title>Sphingomonas sp.</title>
        <authorList>
            <person name="Jin C."/>
        </authorList>
    </citation>
    <scope>NUCLEOTIDE SEQUENCE [LARGE SCALE GENOMIC DNA]</scope>
    <source>
        <strain evidence="2 3">BN140010</strain>
    </source>
</reference>
<dbReference type="Gene3D" id="2.60.40.10">
    <property type="entry name" value="Immunoglobulins"/>
    <property type="match status" value="1"/>
</dbReference>
<evidence type="ECO:0008006" key="4">
    <source>
        <dbReference type="Google" id="ProtNLM"/>
    </source>
</evidence>
<dbReference type="Proteomes" id="UP001526246">
    <property type="component" value="Unassembled WGS sequence"/>
</dbReference>
<proteinExistence type="predicted"/>
<gene>
    <name evidence="2" type="ORF">OMW55_07815</name>
</gene>
<organism evidence="2 3">
    <name type="scientific">Sphingomonas arvum</name>
    <dbReference type="NCBI Taxonomy" id="2992113"/>
    <lineage>
        <taxon>Bacteria</taxon>
        <taxon>Pseudomonadati</taxon>
        <taxon>Pseudomonadota</taxon>
        <taxon>Alphaproteobacteria</taxon>
        <taxon>Sphingomonadales</taxon>
        <taxon>Sphingomonadaceae</taxon>
        <taxon>Sphingomonas</taxon>
    </lineage>
</organism>
<name>A0ABT3JF54_9SPHN</name>
<dbReference type="InterPro" id="IPR008962">
    <property type="entry name" value="PapD-like_sf"/>
</dbReference>
<evidence type="ECO:0000313" key="3">
    <source>
        <dbReference type="Proteomes" id="UP001526246"/>
    </source>
</evidence>
<feature type="signal peptide" evidence="1">
    <location>
        <begin position="1"/>
        <end position="20"/>
    </location>
</feature>
<dbReference type="PANTHER" id="PTHR30251">
    <property type="entry name" value="PILUS ASSEMBLY CHAPERONE"/>
    <property type="match status" value="1"/>
</dbReference>
<dbReference type="PANTHER" id="PTHR30251:SF4">
    <property type="entry name" value="SLR1668 PROTEIN"/>
    <property type="match status" value="1"/>
</dbReference>
<dbReference type="EMBL" id="JAPDOB010000002">
    <property type="protein sequence ID" value="MCW3797708.1"/>
    <property type="molecule type" value="Genomic_DNA"/>
</dbReference>
<sequence length="224" mass="23731">MLRPSLLTAALLLAPQAATAEIVLSQLVVDIAPGKAARGDIEIWNNDKERAYVVVEPAEVIGPGTAAERRVAERDPEKLGLLVTPARLILEPGQRKLLRISPIGGVPARERVYRVTVKPTVGSIETNVTGLKLLIGYDVLVLVRPGNAPGHLSGHREGSQLVIRNDGGTSVELAAGKACRGKADCKELPAKRLYAGAEWRVDVPAGASVDYAVVSPAGSNRQSF</sequence>
<dbReference type="RefSeq" id="WP_264882184.1">
    <property type="nucleotide sequence ID" value="NZ_JAPDOB010000002.1"/>
</dbReference>